<evidence type="ECO:0000256" key="6">
    <source>
        <dbReference type="ARBA" id="ARBA00023157"/>
    </source>
</evidence>
<feature type="domain" description="GH18" evidence="10">
    <location>
        <begin position="24"/>
        <end position="437"/>
    </location>
</feature>
<dbReference type="GO" id="GO:0004568">
    <property type="term" value="F:chitinase activity"/>
    <property type="evidence" value="ECO:0007669"/>
    <property type="project" value="TreeGrafter"/>
</dbReference>
<evidence type="ECO:0000256" key="7">
    <source>
        <dbReference type="ARBA" id="ARBA00023180"/>
    </source>
</evidence>
<dbReference type="InterPro" id="IPR015520">
    <property type="entry name" value="IDGF"/>
</dbReference>
<dbReference type="GO" id="GO:0006032">
    <property type="term" value="P:chitin catabolic process"/>
    <property type="evidence" value="ECO:0007669"/>
    <property type="project" value="TreeGrafter"/>
</dbReference>
<organism evidence="11 12">
    <name type="scientific">Glossina austeni</name>
    <name type="common">Savannah tsetse fly</name>
    <dbReference type="NCBI Taxonomy" id="7395"/>
    <lineage>
        <taxon>Eukaryota</taxon>
        <taxon>Metazoa</taxon>
        <taxon>Ecdysozoa</taxon>
        <taxon>Arthropoda</taxon>
        <taxon>Hexapoda</taxon>
        <taxon>Insecta</taxon>
        <taxon>Pterygota</taxon>
        <taxon>Neoptera</taxon>
        <taxon>Endopterygota</taxon>
        <taxon>Diptera</taxon>
        <taxon>Brachycera</taxon>
        <taxon>Muscomorpha</taxon>
        <taxon>Hippoboscoidea</taxon>
        <taxon>Glossinidae</taxon>
        <taxon>Glossina</taxon>
    </lineage>
</organism>
<protein>
    <recommendedName>
        <fullName evidence="10">GH18 domain-containing protein</fullName>
    </recommendedName>
</protein>
<evidence type="ECO:0000313" key="11">
    <source>
        <dbReference type="EnsemblMetazoa" id="GAUT011758-PA"/>
    </source>
</evidence>
<dbReference type="SUPFAM" id="SSF54556">
    <property type="entry name" value="Chitinase insertion domain"/>
    <property type="match status" value="1"/>
</dbReference>
<name>A0A1A9UQ27_GLOAU</name>
<evidence type="ECO:0000256" key="8">
    <source>
        <dbReference type="ARBA" id="ARBA00054889"/>
    </source>
</evidence>
<dbReference type="GO" id="GO:0008061">
    <property type="term" value="F:chitin binding"/>
    <property type="evidence" value="ECO:0007669"/>
    <property type="project" value="InterPro"/>
</dbReference>
<accession>A0A1A9UQ27</accession>
<evidence type="ECO:0000256" key="9">
    <source>
        <dbReference type="SAM" id="SignalP"/>
    </source>
</evidence>
<reference evidence="11" key="1">
    <citation type="submission" date="2020-05" db="UniProtKB">
        <authorList>
            <consortium name="EnsemblMetazoa"/>
        </authorList>
    </citation>
    <scope>IDENTIFICATION</scope>
    <source>
        <strain evidence="11">TTRI</strain>
    </source>
</reference>
<dbReference type="PANTHER" id="PTHR11177:SF235">
    <property type="entry name" value="CHITINASE-LIKE PROTEIN IDGF1-RELATED"/>
    <property type="match status" value="1"/>
</dbReference>
<evidence type="ECO:0000313" key="12">
    <source>
        <dbReference type="Proteomes" id="UP000078200"/>
    </source>
</evidence>
<dbReference type="InterPro" id="IPR050314">
    <property type="entry name" value="Glycosyl_Hydrlase_18"/>
</dbReference>
<proteinExistence type="inferred from homology"/>
<comment type="subcellular location">
    <subcellularLocation>
        <location evidence="1">Secreted</location>
    </subcellularLocation>
</comment>
<comment type="function">
    <text evidence="8">Cooperates with insulin-like peptides to stimulate the proliferation, polarization and motility of imaginal disk cells. May act by stabilizing the binding of insulin-like peptides to its receptor through a simultaneous interaction with both molecules to form a multiprotein signaling complex.</text>
</comment>
<dbReference type="GO" id="GO:0005975">
    <property type="term" value="P:carbohydrate metabolic process"/>
    <property type="evidence" value="ECO:0007669"/>
    <property type="project" value="InterPro"/>
</dbReference>
<evidence type="ECO:0000256" key="3">
    <source>
        <dbReference type="ARBA" id="ARBA00022473"/>
    </source>
</evidence>
<feature type="signal peptide" evidence="9">
    <location>
        <begin position="1"/>
        <end position="23"/>
    </location>
</feature>
<dbReference type="InterPro" id="IPR029070">
    <property type="entry name" value="Chitinase_insertion_sf"/>
</dbReference>
<keyword evidence="3" id="KW-0217">Developmental protein</keyword>
<keyword evidence="4" id="KW-0964">Secreted</keyword>
<dbReference type="Proteomes" id="UP000078200">
    <property type="component" value="Unassembled WGS sequence"/>
</dbReference>
<keyword evidence="7" id="KW-0325">Glycoprotein</keyword>
<evidence type="ECO:0000259" key="10">
    <source>
        <dbReference type="PROSITE" id="PS51910"/>
    </source>
</evidence>
<dbReference type="CDD" id="cd02873">
    <property type="entry name" value="GH18_IDGF"/>
    <property type="match status" value="1"/>
</dbReference>
<dbReference type="EnsemblMetazoa" id="GAUT011758-RA">
    <property type="protein sequence ID" value="GAUT011758-PA"/>
    <property type="gene ID" value="GAUT011758"/>
</dbReference>
<dbReference type="PANTHER" id="PTHR11177">
    <property type="entry name" value="CHITINASE"/>
    <property type="match status" value="1"/>
</dbReference>
<dbReference type="Pfam" id="PF00704">
    <property type="entry name" value="Glyco_hydro_18"/>
    <property type="match status" value="1"/>
</dbReference>
<dbReference type="GO" id="GO:0005576">
    <property type="term" value="C:extracellular region"/>
    <property type="evidence" value="ECO:0007669"/>
    <property type="project" value="UniProtKB-SubCell"/>
</dbReference>
<dbReference type="SUPFAM" id="SSF51445">
    <property type="entry name" value="(Trans)glycosidases"/>
    <property type="match status" value="1"/>
</dbReference>
<evidence type="ECO:0000256" key="5">
    <source>
        <dbReference type="ARBA" id="ARBA00022729"/>
    </source>
</evidence>
<sequence length="438" mass="49620">MFYFKLHLLVIIFANLRIFQVQAANIFCYYDTQRITDGDVNAAINHLEPALQFCNFLIYGYAGIDSETYQVKSLDYGLNYDIYQAVTSLKLKHNHLKVLLSIGGDRDETEDLAENNKYLKLLENLSSRNAFINSIQSVIRTYGFDGLDMAWQFPKNPPNHEQSVFRKYLNKLMNLFRRSPVIDENSALHKEQFVSLLKELRQSLNPMGAIMTMTVLPHVSASLFLDVTPIVNHVDFIILATFDYLTPYRDPTIAHYTAPIYAVSESDPSHNINYDIQYWLNHTTATSKLVLGIPAYGRSWTMTKKSGITGHPPITAGGPARAGHRTLTPGLLSWPEICVKIHQNKELEGDAARFRKVSDPTKRFGTYAYRSVDGNNEHGIWVSYEEPKTAANKADYAHARNLSGVALFDLSMDDVTGECGEGNYSILKSIHNVFKKFK</sequence>
<dbReference type="VEuPathDB" id="VectorBase:GAUT011758"/>
<keyword evidence="12" id="KW-1185">Reference proteome</keyword>
<dbReference type="FunFam" id="3.20.20.80:FF:000071">
    <property type="entry name" value="Imaginal disc growth factor"/>
    <property type="match status" value="1"/>
</dbReference>
<comment type="similarity">
    <text evidence="2">Belongs to the glycosyl hydrolase 18 family. IDGF subfamily.</text>
</comment>
<dbReference type="InterPro" id="IPR001223">
    <property type="entry name" value="Glyco_hydro18_cat"/>
</dbReference>
<dbReference type="InterPro" id="IPR017853">
    <property type="entry name" value="GH"/>
</dbReference>
<dbReference type="Gene3D" id="3.10.50.10">
    <property type="match status" value="1"/>
</dbReference>
<evidence type="ECO:0000256" key="1">
    <source>
        <dbReference type="ARBA" id="ARBA00004613"/>
    </source>
</evidence>
<dbReference type="STRING" id="7395.A0A1A9UQ27"/>
<dbReference type="Gene3D" id="3.20.20.80">
    <property type="entry name" value="Glycosidases"/>
    <property type="match status" value="1"/>
</dbReference>
<dbReference type="AlphaFoldDB" id="A0A1A9UQ27"/>
<dbReference type="InterPro" id="IPR011583">
    <property type="entry name" value="Chitinase_II/V-like_cat"/>
</dbReference>
<evidence type="ECO:0000256" key="4">
    <source>
        <dbReference type="ARBA" id="ARBA00022525"/>
    </source>
</evidence>
<feature type="chain" id="PRO_5008398692" description="GH18 domain-containing protein" evidence="9">
    <location>
        <begin position="24"/>
        <end position="438"/>
    </location>
</feature>
<evidence type="ECO:0000256" key="2">
    <source>
        <dbReference type="ARBA" id="ARBA00006606"/>
    </source>
</evidence>
<keyword evidence="6" id="KW-1015">Disulfide bond</keyword>
<dbReference type="PROSITE" id="PS51910">
    <property type="entry name" value="GH18_2"/>
    <property type="match status" value="1"/>
</dbReference>
<dbReference type="SMART" id="SM00636">
    <property type="entry name" value="Glyco_18"/>
    <property type="match status" value="1"/>
</dbReference>
<keyword evidence="5 9" id="KW-0732">Signal</keyword>